<comment type="caution">
    <text evidence="1">The sequence shown here is derived from an EMBL/GenBank/DDBJ whole genome shotgun (WGS) entry which is preliminary data.</text>
</comment>
<dbReference type="PANTHER" id="PTHR42754">
    <property type="entry name" value="ENDOGLUCANASE"/>
    <property type="match status" value="1"/>
</dbReference>
<proteinExistence type="predicted"/>
<dbReference type="Gene3D" id="2.80.10.50">
    <property type="match status" value="3"/>
</dbReference>
<reference evidence="1 2" key="1">
    <citation type="submission" date="2024-10" db="EMBL/GenBank/DDBJ databases">
        <title>The Natural Products Discovery Center: Release of the First 8490 Sequenced Strains for Exploring Actinobacteria Biosynthetic Diversity.</title>
        <authorList>
            <person name="Kalkreuter E."/>
            <person name="Kautsar S.A."/>
            <person name="Yang D."/>
            <person name="Bader C.D."/>
            <person name="Teijaro C.N."/>
            <person name="Fluegel L."/>
            <person name="Davis C.M."/>
            <person name="Simpson J.R."/>
            <person name="Lauterbach L."/>
            <person name="Steele A.D."/>
            <person name="Gui C."/>
            <person name="Meng S."/>
            <person name="Li G."/>
            <person name="Viehrig K."/>
            <person name="Ye F."/>
            <person name="Su P."/>
            <person name="Kiefer A.F."/>
            <person name="Nichols A."/>
            <person name="Cepeda A.J."/>
            <person name="Yan W."/>
            <person name="Fan B."/>
            <person name="Jiang Y."/>
            <person name="Adhikari A."/>
            <person name="Zheng C.-J."/>
            <person name="Schuster L."/>
            <person name="Cowan T.M."/>
            <person name="Smanski M.J."/>
            <person name="Chevrette M.G."/>
            <person name="De Carvalho L.P.S."/>
            <person name="Shen B."/>
        </authorList>
    </citation>
    <scope>NUCLEOTIDE SEQUENCE [LARGE SCALE GENOMIC DNA]</scope>
    <source>
        <strain evidence="1 2">NPDC002593</strain>
    </source>
</reference>
<accession>A0ABW6SFC5</accession>
<evidence type="ECO:0000313" key="2">
    <source>
        <dbReference type="Proteomes" id="UP001601992"/>
    </source>
</evidence>
<sequence length="431" mass="43342">MGLGVITVLTAASCSTSHSTTPASTMLDTGFGSGGTVSTDLGSRADRGRAVAIQADGKIVVVGSTQDPTQGDNFALVRYNPDGNLDTGFGTGGKVSTDFGGKADVANAVAVQPDGKIIAAGTSHGTTTGDNIALARYTPAGQLDTSFGDGGKASTDLGTAADHANAVALQRDGKIVVAGSTRDPDPAQGDNFVMLRYTPDGKLDTGFGTGGKVSTDFGGKADVANAVAVQPDGKIIAAGTSHGTTTGDNIALARYTPTGVLDTSFGDGGKVSTDLGTQADHANALALQRDGDIVIAGSIRDRAQGDNFLLMRYTRDGKQDTSFGDRGTASTDFGGKADIAYALAIAPDGALVAAGTSHGTTTGDNVALARYTAEGKPDTTFGRDGTVSTSLGTSADHANAVTVQPDGKTLLAGTTTDPQQGENILVVRYNR</sequence>
<name>A0ABW6SFC5_9NOCA</name>
<keyword evidence="2" id="KW-1185">Reference proteome</keyword>
<dbReference type="InterPro" id="IPR011041">
    <property type="entry name" value="Quinoprot_gluc/sorb_DH_b-prop"/>
</dbReference>
<gene>
    <name evidence="1" type="ORF">ACFYXQ_45625</name>
</gene>
<dbReference type="Pfam" id="PF17164">
    <property type="entry name" value="DUF5122"/>
    <property type="match status" value="7"/>
</dbReference>
<dbReference type="SUPFAM" id="SSF50952">
    <property type="entry name" value="Soluble quinoprotein glucose dehydrogenase"/>
    <property type="match status" value="1"/>
</dbReference>
<dbReference type="SUPFAM" id="SSF75011">
    <property type="entry name" value="3-carboxy-cis,cis-mucoante lactonizing enzyme"/>
    <property type="match status" value="1"/>
</dbReference>
<organism evidence="1 2">
    <name type="scientific">Nocardia jiangxiensis</name>
    <dbReference type="NCBI Taxonomy" id="282685"/>
    <lineage>
        <taxon>Bacteria</taxon>
        <taxon>Bacillati</taxon>
        <taxon>Actinomycetota</taxon>
        <taxon>Actinomycetes</taxon>
        <taxon>Mycobacteriales</taxon>
        <taxon>Nocardiaceae</taxon>
        <taxon>Nocardia</taxon>
    </lineage>
</organism>
<dbReference type="Proteomes" id="UP001601992">
    <property type="component" value="Unassembled WGS sequence"/>
</dbReference>
<evidence type="ECO:0000313" key="1">
    <source>
        <dbReference type="EMBL" id="MFF3575041.1"/>
    </source>
</evidence>
<protein>
    <recommendedName>
        <fullName evidence="3">Delta-60 repeat domain-containing protein</fullName>
    </recommendedName>
</protein>
<dbReference type="NCBIfam" id="TIGR02608">
    <property type="entry name" value="delta_60_rpt"/>
    <property type="match status" value="7"/>
</dbReference>
<dbReference type="InterPro" id="IPR013431">
    <property type="entry name" value="Delta_60_rpt"/>
</dbReference>
<evidence type="ECO:0008006" key="3">
    <source>
        <dbReference type="Google" id="ProtNLM"/>
    </source>
</evidence>
<dbReference type="PANTHER" id="PTHR42754:SF1">
    <property type="entry name" value="LIPOPROTEIN"/>
    <property type="match status" value="1"/>
</dbReference>
<dbReference type="EMBL" id="JBIAQY010000036">
    <property type="protein sequence ID" value="MFF3575041.1"/>
    <property type="molecule type" value="Genomic_DNA"/>
</dbReference>
<dbReference type="RefSeq" id="WP_387407058.1">
    <property type="nucleotide sequence ID" value="NZ_JBIAQY010000036.1"/>
</dbReference>